<feature type="region of interest" description="Disordered" evidence="1">
    <location>
        <begin position="71"/>
        <end position="96"/>
    </location>
</feature>
<dbReference type="STRING" id="1221996.QY95_01121"/>
<dbReference type="AlphaFoldDB" id="A0A0F5HUE0"/>
<evidence type="ECO:0000256" key="1">
    <source>
        <dbReference type="SAM" id="MobiDB-lite"/>
    </source>
</evidence>
<dbReference type="InterPro" id="IPR035218">
    <property type="entry name" value="DUF5327"/>
</dbReference>
<comment type="caution">
    <text evidence="2">The sequence shown here is derived from an EMBL/GenBank/DDBJ whole genome shotgun (WGS) entry which is preliminary data.</text>
</comment>
<dbReference type="OrthoDB" id="2361717at2"/>
<sequence length="96" mass="10564">MDISHKSVLKKMEEELQRAGKAEGNSAMKQHVYTIRTLCDMLLDAQGDGSIQIEAEDVSKPVLLRPEVPQTVQPAVHQPNKISTDDGANGDSIFDF</sequence>
<protein>
    <recommendedName>
        <fullName evidence="4">YwdI family protein</fullName>
    </recommendedName>
</protein>
<evidence type="ECO:0000313" key="3">
    <source>
        <dbReference type="Proteomes" id="UP000031563"/>
    </source>
</evidence>
<accession>A0A0F5HUE0</accession>
<dbReference type="RefSeq" id="WP_039231130.1">
    <property type="nucleotide sequence ID" value="NZ_JWIQ02000047.1"/>
</dbReference>
<evidence type="ECO:0000313" key="2">
    <source>
        <dbReference type="EMBL" id="KKB41058.1"/>
    </source>
</evidence>
<accession>A0A0F5I6J6</accession>
<dbReference type="Proteomes" id="UP000031563">
    <property type="component" value="Unassembled WGS sequence"/>
</dbReference>
<dbReference type="Pfam" id="PF17261">
    <property type="entry name" value="DUF5327"/>
    <property type="match status" value="1"/>
</dbReference>
<name>A0A0F5HUE0_BACTR</name>
<reference evidence="2" key="1">
    <citation type="submission" date="2015-02" db="EMBL/GenBank/DDBJ databases">
        <title>Genome Assembly of Bacillaceae bacterium MTCC 8252.</title>
        <authorList>
            <person name="Verma A."/>
            <person name="Khatri I."/>
            <person name="Mual P."/>
            <person name="Subramanian S."/>
            <person name="Krishnamurthi S."/>
        </authorList>
    </citation>
    <scope>NUCLEOTIDE SEQUENCE [LARGE SCALE GENOMIC DNA]</scope>
    <source>
        <strain evidence="2">MTCC 8252</strain>
    </source>
</reference>
<keyword evidence="3" id="KW-1185">Reference proteome</keyword>
<organism evidence="2 3">
    <name type="scientific">Bacillus thermotolerans</name>
    <name type="common">Quasibacillus thermotolerans</name>
    <dbReference type="NCBI Taxonomy" id="1221996"/>
    <lineage>
        <taxon>Bacteria</taxon>
        <taxon>Bacillati</taxon>
        <taxon>Bacillota</taxon>
        <taxon>Bacilli</taxon>
        <taxon>Bacillales</taxon>
        <taxon>Bacillaceae</taxon>
        <taxon>Bacillus</taxon>
    </lineage>
</organism>
<proteinExistence type="predicted"/>
<gene>
    <name evidence="2" type="ORF">QY95_01121</name>
</gene>
<dbReference type="EMBL" id="JWIR02000025">
    <property type="protein sequence ID" value="KKB41058.1"/>
    <property type="molecule type" value="Genomic_DNA"/>
</dbReference>
<evidence type="ECO:0008006" key="4">
    <source>
        <dbReference type="Google" id="ProtNLM"/>
    </source>
</evidence>